<organism evidence="2 3">
    <name type="scientific">Dentiscutata erythropus</name>
    <dbReference type="NCBI Taxonomy" id="1348616"/>
    <lineage>
        <taxon>Eukaryota</taxon>
        <taxon>Fungi</taxon>
        <taxon>Fungi incertae sedis</taxon>
        <taxon>Mucoromycota</taxon>
        <taxon>Glomeromycotina</taxon>
        <taxon>Glomeromycetes</taxon>
        <taxon>Diversisporales</taxon>
        <taxon>Gigasporaceae</taxon>
        <taxon>Dentiscutata</taxon>
    </lineage>
</organism>
<dbReference type="EMBL" id="CAJVPY010012749">
    <property type="protein sequence ID" value="CAG8736165.1"/>
    <property type="molecule type" value="Genomic_DNA"/>
</dbReference>
<dbReference type="OrthoDB" id="2321681at2759"/>
<feature type="non-terminal residue" evidence="2">
    <location>
        <position position="1"/>
    </location>
</feature>
<protein>
    <submittedName>
        <fullName evidence="2">2107_t:CDS:1</fullName>
    </submittedName>
</protein>
<evidence type="ECO:0000313" key="2">
    <source>
        <dbReference type="EMBL" id="CAG8736165.1"/>
    </source>
</evidence>
<keyword evidence="1" id="KW-1133">Transmembrane helix</keyword>
<keyword evidence="1" id="KW-0472">Membrane</keyword>
<comment type="caution">
    <text evidence="2">The sequence shown here is derived from an EMBL/GenBank/DDBJ whole genome shotgun (WGS) entry which is preliminary data.</text>
</comment>
<dbReference type="AlphaFoldDB" id="A0A9N9IHP8"/>
<feature type="transmembrane region" description="Helical" evidence="1">
    <location>
        <begin position="122"/>
        <end position="141"/>
    </location>
</feature>
<evidence type="ECO:0000256" key="1">
    <source>
        <dbReference type="SAM" id="Phobius"/>
    </source>
</evidence>
<feature type="transmembrane region" description="Helical" evidence="1">
    <location>
        <begin position="56"/>
        <end position="84"/>
    </location>
</feature>
<sequence length="171" mass="19587">MVGKWPVGEITVWKSYFFYGHNNGGSEGRYHQIEIAKIKLFTDVGSPYQLTISMEYVYLAVSLILPSRLWTLLWLSISVLYTLFTRDDIGGAPFYCPSNVTYNSTEFYVACKIRAANFVSMWLFAILAIMLMVTIPAGIFPHDDTEREMIKDKQIDVLGLWTNCDPDPDYL</sequence>
<dbReference type="Proteomes" id="UP000789405">
    <property type="component" value="Unassembled WGS sequence"/>
</dbReference>
<gene>
    <name evidence="2" type="ORF">DERYTH_LOCUS15580</name>
</gene>
<accession>A0A9N9IHP8</accession>
<keyword evidence="1" id="KW-0812">Transmembrane</keyword>
<proteinExistence type="predicted"/>
<reference evidence="2" key="1">
    <citation type="submission" date="2021-06" db="EMBL/GenBank/DDBJ databases">
        <authorList>
            <person name="Kallberg Y."/>
            <person name="Tangrot J."/>
            <person name="Rosling A."/>
        </authorList>
    </citation>
    <scope>NUCLEOTIDE SEQUENCE</scope>
    <source>
        <strain evidence="2">MA453B</strain>
    </source>
</reference>
<evidence type="ECO:0000313" key="3">
    <source>
        <dbReference type="Proteomes" id="UP000789405"/>
    </source>
</evidence>
<keyword evidence="3" id="KW-1185">Reference proteome</keyword>
<name>A0A9N9IHP8_9GLOM</name>